<name>A0ABN4XGJ8_9RHOB</name>
<protein>
    <recommendedName>
        <fullName evidence="4">Helix-turn-helix domain-containing protein</fullName>
    </recommendedName>
</protein>
<reference evidence="2 3" key="1">
    <citation type="submission" date="2017-01" db="EMBL/GenBank/DDBJ databases">
        <title>The complete genome sequence of a sulfur-oxidizing marine bacterium Thioclava sp. 25B10_4T.</title>
        <authorList>
            <person name="Liu Y."/>
            <person name="Lai Q."/>
            <person name="Shao Z."/>
        </authorList>
    </citation>
    <scope>NUCLEOTIDE SEQUENCE [LARGE SCALE GENOMIC DNA]</scope>
    <source>
        <strain evidence="2 3">25B10_4</strain>
    </source>
</reference>
<evidence type="ECO:0000313" key="2">
    <source>
        <dbReference type="EMBL" id="AQS48538.1"/>
    </source>
</evidence>
<gene>
    <name evidence="2" type="ORF">BMG03_12610</name>
</gene>
<sequence>MVYDHLELIAGASSGNFYPPGQRNALTQEPPKYPLTTTGAADELGISRRELFKTLARYAHAKGIVEKHGRKNLFYRENIAMIRALRRQSAANSSRQRKNSPNSAVTAEYERFVAELRKKRKGGRDV</sequence>
<dbReference type="RefSeq" id="WP_075775102.1">
    <property type="nucleotide sequence ID" value="NZ_CP019437.1"/>
</dbReference>
<keyword evidence="3" id="KW-1185">Reference proteome</keyword>
<evidence type="ECO:0008006" key="4">
    <source>
        <dbReference type="Google" id="ProtNLM"/>
    </source>
</evidence>
<organism evidence="2 3">
    <name type="scientific">Thioclava nitratireducens</name>
    <dbReference type="NCBI Taxonomy" id="1915078"/>
    <lineage>
        <taxon>Bacteria</taxon>
        <taxon>Pseudomonadati</taxon>
        <taxon>Pseudomonadota</taxon>
        <taxon>Alphaproteobacteria</taxon>
        <taxon>Rhodobacterales</taxon>
        <taxon>Paracoccaceae</taxon>
        <taxon>Thioclava</taxon>
    </lineage>
</organism>
<proteinExistence type="predicted"/>
<accession>A0ABN4XGJ8</accession>
<feature type="region of interest" description="Disordered" evidence="1">
    <location>
        <begin position="88"/>
        <end position="108"/>
    </location>
</feature>
<dbReference type="EMBL" id="CP019437">
    <property type="protein sequence ID" value="AQS48538.1"/>
    <property type="molecule type" value="Genomic_DNA"/>
</dbReference>
<evidence type="ECO:0000256" key="1">
    <source>
        <dbReference type="SAM" id="MobiDB-lite"/>
    </source>
</evidence>
<evidence type="ECO:0000313" key="3">
    <source>
        <dbReference type="Proteomes" id="UP000185622"/>
    </source>
</evidence>
<dbReference type="Proteomes" id="UP000185622">
    <property type="component" value="Chromosome"/>
</dbReference>
<feature type="region of interest" description="Disordered" evidence="1">
    <location>
        <begin position="19"/>
        <end position="40"/>
    </location>
</feature>